<accession>A0A9P1NQY7</accession>
<keyword evidence="3" id="KW-1185">Reference proteome</keyword>
<sequence length="447" mass="47943">MSGLPWFLRLEPVHRIPGRIRLRYACRPGTPDDAATLNRVVEAVAGVTSVRASRAARSLAVRYDPAVTDATALCLALAALPIPEPAPPAPAAEGGAGGAALVRSLATLAGGFLLPMPLRLPLSLAVAMPMLREGMAIYGREGVNSHVLEAAAVAISLARRDFTAANTTVFMLALGEYMEDSIARRSGRAAEAAAAPVERSGVAAARRGGDPGARRHRPGRRQRGHRRRDGDPGGRHGAERGGDRQRGRHDRRERSGGQAARLRRPVRHADGGGAAGRLRRACRQPHRRRPHRRLRRTVADRQERGAARRGTPGRPASSHGAEAGRRLLPDDRRLAQRRVGAPGRLFLRAEAGDPGGLQVGHVWRGAGGHPDQGRQRAGTAGPGRHGDLRQDRHADHRRPAGDRFHRLRPDLQSRRPDLPRRLGGGALLPPAGDGRGQRCQGDAQPPL</sequence>
<dbReference type="EMBL" id="HE577330">
    <property type="protein sequence ID" value="CCD02514.1"/>
    <property type="molecule type" value="Genomic_DNA"/>
</dbReference>
<reference evidence="2 3" key="1">
    <citation type="journal article" date="2011" name="PLoS Genet.">
        <title>Azospirillum genomes reveal transition of bacteria from aquatic to terrestrial environments.</title>
        <authorList>
            <person name="Wisniewski-Dye F."/>
            <person name="Borziak K."/>
            <person name="Khalsa-Moyers G."/>
            <person name="Alexandre G."/>
            <person name="Sukharnikov L.O."/>
            <person name="Wuichet K."/>
            <person name="Hurst G.B."/>
            <person name="McDonald W.H."/>
            <person name="Robertson J.S."/>
            <person name="Barbe V."/>
            <person name="Calteau A."/>
            <person name="Rouy Z."/>
            <person name="Mangenot S."/>
            <person name="Prigent-Combaret C."/>
            <person name="Normand P."/>
            <person name="Boyer M."/>
            <person name="Siguier P."/>
            <person name="Dessaux Y."/>
            <person name="Elmerich C."/>
            <person name="Condemine G."/>
            <person name="Krishnen G."/>
            <person name="Kennedy I."/>
            <person name="Paterson A.H."/>
            <person name="Gonzalez V."/>
            <person name="Mavingui P."/>
            <person name="Zhulin I.B."/>
        </authorList>
    </citation>
    <scope>NUCLEOTIDE SEQUENCE [LARGE SCALE GENOMIC DNA]</scope>
    <source>
        <strain evidence="2 3">Sp245</strain>
    </source>
</reference>
<feature type="compositionally biased region" description="Basic and acidic residues" evidence="1">
    <location>
        <begin position="384"/>
        <end position="420"/>
    </location>
</feature>
<dbReference type="KEGG" id="abs:AZOBR_p310256"/>
<evidence type="ECO:0008006" key="4">
    <source>
        <dbReference type="Google" id="ProtNLM"/>
    </source>
</evidence>
<dbReference type="Proteomes" id="UP000007319">
    <property type="component" value="Plasmid AZOBR_p3"/>
</dbReference>
<feature type="compositionally biased region" description="Basic and acidic residues" evidence="1">
    <location>
        <begin position="228"/>
        <end position="255"/>
    </location>
</feature>
<keyword evidence="2" id="KW-0614">Plasmid</keyword>
<evidence type="ECO:0000256" key="1">
    <source>
        <dbReference type="SAM" id="MobiDB-lite"/>
    </source>
</evidence>
<feature type="compositionally biased region" description="Basic residues" evidence="1">
    <location>
        <begin position="214"/>
        <end position="227"/>
    </location>
</feature>
<feature type="compositionally biased region" description="Basic and acidic residues" evidence="1">
    <location>
        <begin position="297"/>
        <end position="306"/>
    </location>
</feature>
<feature type="region of interest" description="Disordered" evidence="1">
    <location>
        <begin position="351"/>
        <end position="447"/>
    </location>
</feature>
<feature type="region of interest" description="Disordered" evidence="1">
    <location>
        <begin position="192"/>
        <end position="333"/>
    </location>
</feature>
<feature type="compositionally biased region" description="Basic and acidic residues" evidence="1">
    <location>
        <begin position="322"/>
        <end position="333"/>
    </location>
</feature>
<organism evidence="2 3">
    <name type="scientific">Azospirillum baldaniorum</name>
    <dbReference type="NCBI Taxonomy" id="1064539"/>
    <lineage>
        <taxon>Bacteria</taxon>
        <taxon>Pseudomonadati</taxon>
        <taxon>Pseudomonadota</taxon>
        <taxon>Alphaproteobacteria</taxon>
        <taxon>Rhodospirillales</taxon>
        <taxon>Azospirillaceae</taxon>
        <taxon>Azospirillum</taxon>
    </lineage>
</organism>
<feature type="compositionally biased region" description="Basic residues" evidence="1">
    <location>
        <begin position="277"/>
        <end position="296"/>
    </location>
</feature>
<geneLocation type="plasmid" evidence="2 3">
    <name>AZOBR_p3</name>
</geneLocation>
<proteinExistence type="predicted"/>
<dbReference type="AlphaFoldDB" id="A0A9P1NQY7"/>
<evidence type="ECO:0000313" key="2">
    <source>
        <dbReference type="EMBL" id="CCD02514.1"/>
    </source>
</evidence>
<name>A0A9P1NQY7_9PROT</name>
<gene>
    <name evidence="2" type="ORF">AZOBR_p310256</name>
</gene>
<evidence type="ECO:0000313" key="3">
    <source>
        <dbReference type="Proteomes" id="UP000007319"/>
    </source>
</evidence>
<protein>
    <recommendedName>
        <fullName evidence="4">HMA domain-containing protein</fullName>
    </recommendedName>
</protein>